<dbReference type="EMBL" id="RBNL01003291">
    <property type="protein sequence ID" value="RML54308.1"/>
    <property type="molecule type" value="Genomic_DNA"/>
</dbReference>
<proteinExistence type="predicted"/>
<protein>
    <submittedName>
        <fullName evidence="1">Uncharacterized protein</fullName>
    </submittedName>
</protein>
<comment type="caution">
    <text evidence="1">The sequence shown here is derived from an EMBL/GenBank/DDBJ whole genome shotgun (WGS) entry which is preliminary data.</text>
</comment>
<name>A0A3M2WU86_PSEYM</name>
<reference evidence="1 2" key="1">
    <citation type="submission" date="2018-08" db="EMBL/GenBank/DDBJ databases">
        <title>Recombination of ecologically and evolutionarily significant loci maintains genetic cohesion in the Pseudomonas syringae species complex.</title>
        <authorList>
            <person name="Dillon M."/>
            <person name="Thakur S."/>
            <person name="Almeida R.N.D."/>
            <person name="Weir B.S."/>
            <person name="Guttman D.S."/>
        </authorList>
    </citation>
    <scope>NUCLEOTIDE SEQUENCE [LARGE SCALE GENOMIC DNA]</scope>
    <source>
        <strain evidence="1 2">88_10</strain>
    </source>
</reference>
<dbReference type="AlphaFoldDB" id="A0A3M2WU86"/>
<evidence type="ECO:0000313" key="1">
    <source>
        <dbReference type="EMBL" id="RML54308.1"/>
    </source>
</evidence>
<dbReference type="Proteomes" id="UP000282378">
    <property type="component" value="Unassembled WGS sequence"/>
</dbReference>
<gene>
    <name evidence="1" type="ORF">APX70_200374</name>
</gene>
<sequence length="46" mass="4993">MTMIPFGAFLALGLTSGDIRGQVLGVFSHVEATRKEKPLSPSRYRG</sequence>
<accession>A0A3M2WU86</accession>
<evidence type="ECO:0000313" key="2">
    <source>
        <dbReference type="Proteomes" id="UP000282378"/>
    </source>
</evidence>
<organism evidence="1 2">
    <name type="scientific">Pseudomonas syringae pv. maculicola</name>
    <dbReference type="NCBI Taxonomy" id="59511"/>
    <lineage>
        <taxon>Bacteria</taxon>
        <taxon>Pseudomonadati</taxon>
        <taxon>Pseudomonadota</taxon>
        <taxon>Gammaproteobacteria</taxon>
        <taxon>Pseudomonadales</taxon>
        <taxon>Pseudomonadaceae</taxon>
        <taxon>Pseudomonas</taxon>
    </lineage>
</organism>